<sequence>MKLVKLIKLNNLQYNLNRDPEVYRRPVNQEFRLQALLNGSGSAKARFEAEGKVLGEATVNLPGTFECKFSYDTAGTRVGKLVIEGNGETFRQDIRIDVTEHAWIG</sequence>
<accession>B8GUC6</accession>
<organism evidence="1 2">
    <name type="scientific">Thioalkalivibrio sulfidiphilus (strain HL-EbGR7)</name>
    <dbReference type="NCBI Taxonomy" id="396588"/>
    <lineage>
        <taxon>Bacteria</taxon>
        <taxon>Pseudomonadati</taxon>
        <taxon>Pseudomonadota</taxon>
        <taxon>Gammaproteobacteria</taxon>
        <taxon>Chromatiales</taxon>
        <taxon>Ectothiorhodospiraceae</taxon>
        <taxon>Thioalkalivibrio</taxon>
    </lineage>
</organism>
<name>B8GUC6_THISH</name>
<proteinExistence type="predicted"/>
<evidence type="ECO:0000313" key="1">
    <source>
        <dbReference type="EMBL" id="ACL73246.1"/>
    </source>
</evidence>
<protein>
    <submittedName>
        <fullName evidence="1">Uncharacterized protein</fullName>
    </submittedName>
</protein>
<gene>
    <name evidence="1" type="ordered locus">Tgr7_2166</name>
</gene>
<dbReference type="HOGENOM" id="CLU_2204322_0_0_6"/>
<dbReference type="EMBL" id="CP001339">
    <property type="protein sequence ID" value="ACL73246.1"/>
    <property type="molecule type" value="Genomic_DNA"/>
</dbReference>
<dbReference type="KEGG" id="tgr:Tgr7_2166"/>
<dbReference type="OrthoDB" id="5295626at2"/>
<dbReference type="RefSeq" id="WP_012638724.1">
    <property type="nucleotide sequence ID" value="NC_011901.1"/>
</dbReference>
<dbReference type="Proteomes" id="UP000002383">
    <property type="component" value="Chromosome"/>
</dbReference>
<dbReference type="eggNOG" id="ENOG5034A2Z">
    <property type="taxonomic scope" value="Bacteria"/>
</dbReference>
<dbReference type="AlphaFoldDB" id="B8GUC6"/>
<keyword evidence="2" id="KW-1185">Reference proteome</keyword>
<evidence type="ECO:0000313" key="2">
    <source>
        <dbReference type="Proteomes" id="UP000002383"/>
    </source>
</evidence>
<reference evidence="1 2" key="1">
    <citation type="journal article" date="2011" name="Stand. Genomic Sci.">
        <title>Complete genome sequence of 'Thioalkalivibrio sulfidophilus' HL-EbGr7.</title>
        <authorList>
            <person name="Muyzer G."/>
            <person name="Sorokin D.Y."/>
            <person name="Mavromatis K."/>
            <person name="Lapidus A."/>
            <person name="Clum A."/>
            <person name="Ivanova N."/>
            <person name="Pati A."/>
            <person name="d'Haeseleer P."/>
            <person name="Woyke T."/>
            <person name="Kyrpides N.C."/>
        </authorList>
    </citation>
    <scope>NUCLEOTIDE SEQUENCE [LARGE SCALE GENOMIC DNA]</scope>
    <source>
        <strain evidence="1 2">HL-EbGR7</strain>
    </source>
</reference>